<evidence type="ECO:0000313" key="2">
    <source>
        <dbReference type="Proteomes" id="UP000789920"/>
    </source>
</evidence>
<proteinExistence type="predicted"/>
<reference evidence="1" key="1">
    <citation type="submission" date="2021-06" db="EMBL/GenBank/DDBJ databases">
        <authorList>
            <person name="Kallberg Y."/>
            <person name="Tangrot J."/>
            <person name="Rosling A."/>
        </authorList>
    </citation>
    <scope>NUCLEOTIDE SEQUENCE</scope>
    <source>
        <strain evidence="1">MA461A</strain>
    </source>
</reference>
<sequence length="200" mass="23825">SEYRFGSSVAVHRRQTNVKLNKPEYVGSCILDLSKYYIYDFWYSYLKKKYGNKVKLLYTDTDSLIIEIETENIYQDIITDCDLFDFSDYPKEHWVVKNLLEDQWIITEEGDKAIGYAKVRAKCYSIVCENSRKNIIKAKGLKKSLIKKELTYKIFEDCVLEGKKDQLRTAQFFRSYRHRMYRISQTKRSVNPLDTKLWIA</sequence>
<accession>A0ACA9SEL0</accession>
<comment type="caution">
    <text evidence="1">The sequence shown here is derived from an EMBL/GenBank/DDBJ whole genome shotgun (WGS) entry which is preliminary data.</text>
</comment>
<feature type="non-terminal residue" evidence="1">
    <location>
        <position position="1"/>
    </location>
</feature>
<dbReference type="Proteomes" id="UP000789920">
    <property type="component" value="Unassembled WGS sequence"/>
</dbReference>
<protein>
    <submittedName>
        <fullName evidence="1">1179_t:CDS:1</fullName>
    </submittedName>
</protein>
<dbReference type="EMBL" id="CAJVQC010117330">
    <property type="protein sequence ID" value="CAG8837322.1"/>
    <property type="molecule type" value="Genomic_DNA"/>
</dbReference>
<gene>
    <name evidence="1" type="ORF">RPERSI_LOCUS30263</name>
</gene>
<organism evidence="1 2">
    <name type="scientific">Racocetra persica</name>
    <dbReference type="NCBI Taxonomy" id="160502"/>
    <lineage>
        <taxon>Eukaryota</taxon>
        <taxon>Fungi</taxon>
        <taxon>Fungi incertae sedis</taxon>
        <taxon>Mucoromycota</taxon>
        <taxon>Glomeromycotina</taxon>
        <taxon>Glomeromycetes</taxon>
        <taxon>Diversisporales</taxon>
        <taxon>Gigasporaceae</taxon>
        <taxon>Racocetra</taxon>
    </lineage>
</organism>
<keyword evidence="2" id="KW-1185">Reference proteome</keyword>
<name>A0ACA9SEL0_9GLOM</name>
<evidence type="ECO:0000313" key="1">
    <source>
        <dbReference type="EMBL" id="CAG8837322.1"/>
    </source>
</evidence>